<keyword evidence="1" id="KW-0648">Protein biosynthesis</keyword>
<dbReference type="STRING" id="174720.A0A0N5BE52"/>
<protein>
    <submittedName>
        <fullName evidence="3">EIF-4F 25 kDa subunit</fullName>
    </submittedName>
</protein>
<name>A0A0N5BE52_STREA</name>
<dbReference type="SUPFAM" id="SSF55418">
    <property type="entry name" value="eIF4e-like"/>
    <property type="match status" value="1"/>
</dbReference>
<evidence type="ECO:0000313" key="3">
    <source>
        <dbReference type="WBParaSite" id="SPAL_0000427900.1"/>
    </source>
</evidence>
<reference evidence="3" key="1">
    <citation type="submission" date="2017-02" db="UniProtKB">
        <authorList>
            <consortium name="WormBaseParasite"/>
        </authorList>
    </citation>
    <scope>IDENTIFICATION</scope>
</reference>
<dbReference type="GO" id="GO:0000340">
    <property type="term" value="F:RNA 7-methylguanosine cap binding"/>
    <property type="evidence" value="ECO:0007669"/>
    <property type="project" value="TreeGrafter"/>
</dbReference>
<evidence type="ECO:0000256" key="1">
    <source>
        <dbReference type="RuleBase" id="RU004374"/>
    </source>
</evidence>
<proteinExistence type="inferred from homology"/>
<organism evidence="2 3">
    <name type="scientific">Strongyloides papillosus</name>
    <name type="common">Intestinal threadworm</name>
    <dbReference type="NCBI Taxonomy" id="174720"/>
    <lineage>
        <taxon>Eukaryota</taxon>
        <taxon>Metazoa</taxon>
        <taxon>Ecdysozoa</taxon>
        <taxon>Nematoda</taxon>
        <taxon>Chromadorea</taxon>
        <taxon>Rhabditida</taxon>
        <taxon>Tylenchina</taxon>
        <taxon>Panagrolaimomorpha</taxon>
        <taxon>Strongyloidoidea</taxon>
        <taxon>Strongyloididae</taxon>
        <taxon>Strongyloides</taxon>
    </lineage>
</organism>
<comment type="similarity">
    <text evidence="1">Belongs to the eukaryotic initiation factor 4E family.</text>
</comment>
<keyword evidence="1" id="KW-0396">Initiation factor</keyword>
<sequence>MMVAANCSSTGSSVMSSWENEDFCSNLQQNGKVNDQGIHHESIQNNNTLVVPDSEPAPSDHLLAHEFLLSSFVKTPEVEWDNYEHLTTPIAIFRSWEQFWRVILHIQRPTEIQARCYIHVFKDGIKPLWEDPGNILGGRFMITYRKKDPMADLHWEKMLLAFLGSNFHDSLISGIVLSVKRNNLVISVWINDSNKREKLNNLVFDLKTYLDLDDETRIRFMKHKEDTFVHC</sequence>
<dbReference type="Proteomes" id="UP000046392">
    <property type="component" value="Unplaced"/>
</dbReference>
<dbReference type="GO" id="GO:0003743">
    <property type="term" value="F:translation initiation factor activity"/>
    <property type="evidence" value="ECO:0007669"/>
    <property type="project" value="UniProtKB-KW"/>
</dbReference>
<dbReference type="GO" id="GO:0016281">
    <property type="term" value="C:eukaryotic translation initiation factor 4F complex"/>
    <property type="evidence" value="ECO:0007669"/>
    <property type="project" value="TreeGrafter"/>
</dbReference>
<dbReference type="Gene3D" id="3.30.760.10">
    <property type="entry name" value="RNA Cap, Translation Initiation Factor Eif4e"/>
    <property type="match status" value="1"/>
</dbReference>
<dbReference type="PANTHER" id="PTHR11960">
    <property type="entry name" value="EUKARYOTIC TRANSLATION INITIATION FACTOR 4E RELATED"/>
    <property type="match status" value="1"/>
</dbReference>
<evidence type="ECO:0000313" key="2">
    <source>
        <dbReference type="Proteomes" id="UP000046392"/>
    </source>
</evidence>
<keyword evidence="1" id="KW-0694">RNA-binding</keyword>
<dbReference type="WBParaSite" id="SPAL_0000427900.1">
    <property type="protein sequence ID" value="SPAL_0000427900.1"/>
    <property type="gene ID" value="SPAL_0000427900"/>
</dbReference>
<accession>A0A0N5BE52</accession>
<keyword evidence="2" id="KW-1185">Reference proteome</keyword>
<dbReference type="InterPro" id="IPR023398">
    <property type="entry name" value="TIF_eIF4e-like"/>
</dbReference>
<dbReference type="Pfam" id="PF01652">
    <property type="entry name" value="IF4E"/>
    <property type="match status" value="1"/>
</dbReference>
<dbReference type="AlphaFoldDB" id="A0A0N5BE52"/>
<dbReference type="InterPro" id="IPR001040">
    <property type="entry name" value="TIF_eIF_4E"/>
</dbReference>